<keyword evidence="1" id="KW-1133">Transmembrane helix</keyword>
<keyword evidence="1" id="KW-0472">Membrane</keyword>
<accession>A0ABT6EZ13</accession>
<keyword evidence="1" id="KW-0812">Transmembrane</keyword>
<dbReference type="RefSeq" id="WP_277866668.1">
    <property type="nucleotide sequence ID" value="NZ_JAKKUT010000002.1"/>
</dbReference>
<reference evidence="2" key="2">
    <citation type="submission" date="2022-01" db="EMBL/GenBank/DDBJ databases">
        <authorList>
            <person name="Zivanovic Y."/>
            <person name="Moreira D."/>
            <person name="Lopez-Garcia P."/>
        </authorList>
    </citation>
    <scope>NUCLEOTIDE SEQUENCE</scope>
    <source>
        <strain evidence="2">G9</strain>
    </source>
</reference>
<evidence type="ECO:0000256" key="1">
    <source>
        <dbReference type="SAM" id="Phobius"/>
    </source>
</evidence>
<organism evidence="2 3">
    <name type="scientific">Candidatus Synechococcus calcipolaris G9</name>
    <dbReference type="NCBI Taxonomy" id="1497997"/>
    <lineage>
        <taxon>Bacteria</taxon>
        <taxon>Bacillati</taxon>
        <taxon>Cyanobacteriota</taxon>
        <taxon>Cyanophyceae</taxon>
        <taxon>Synechococcales</taxon>
        <taxon>Synechococcaceae</taxon>
        <taxon>Synechococcus</taxon>
    </lineage>
</organism>
<comment type="caution">
    <text evidence="2">The sequence shown here is derived from an EMBL/GenBank/DDBJ whole genome shotgun (WGS) entry which is preliminary data.</text>
</comment>
<dbReference type="Gene3D" id="2.120.10.30">
    <property type="entry name" value="TolB, C-terminal domain"/>
    <property type="match status" value="1"/>
</dbReference>
<evidence type="ECO:0000313" key="3">
    <source>
        <dbReference type="Proteomes" id="UP001154265"/>
    </source>
</evidence>
<dbReference type="EMBL" id="JAKKUT010000002">
    <property type="protein sequence ID" value="MDG2990771.1"/>
    <property type="molecule type" value="Genomic_DNA"/>
</dbReference>
<gene>
    <name evidence="2" type="ORF">L3556_07485</name>
</gene>
<keyword evidence="3" id="KW-1185">Reference proteome</keyword>
<name>A0ABT6EZ13_9SYNE</name>
<reference evidence="2" key="1">
    <citation type="journal article" date="2022" name="Genome Biol. Evol.">
        <title>A New Gene Family Diagnostic for Intracellular Biomineralization of Amorphous Ca Carbonates by Cyanobacteria.</title>
        <authorList>
            <person name="Benzerara K."/>
            <person name="Duprat E."/>
            <person name="Bitard-Feildel T."/>
            <person name="Caumes G."/>
            <person name="Cassier-Chauvat C."/>
            <person name="Chauvat F."/>
            <person name="Dezi M."/>
            <person name="Diop S.I."/>
            <person name="Gaschignard G."/>
            <person name="Gorgen S."/>
            <person name="Gugger M."/>
            <person name="Lopez-Garcia P."/>
            <person name="Millet M."/>
            <person name="Skouri-Panet F."/>
            <person name="Moreira D."/>
            <person name="Callebaut I."/>
        </authorList>
    </citation>
    <scope>NUCLEOTIDE SEQUENCE</scope>
    <source>
        <strain evidence="2">G9</strain>
    </source>
</reference>
<evidence type="ECO:0008006" key="4">
    <source>
        <dbReference type="Google" id="ProtNLM"/>
    </source>
</evidence>
<dbReference type="InterPro" id="IPR011042">
    <property type="entry name" value="6-blade_b-propeller_TolB-like"/>
</dbReference>
<dbReference type="SUPFAM" id="SSF82171">
    <property type="entry name" value="DPP6 N-terminal domain-like"/>
    <property type="match status" value="1"/>
</dbReference>
<protein>
    <recommendedName>
        <fullName evidence="4">SbsA Ig-like domain-containing protein</fullName>
    </recommendedName>
</protein>
<sequence>MYSLRRSPSRTFPQPLDRAALSVLAIAFVLTLLLLWGGDQTLPQVREFSWQDRQVGAEDKAFILSFNRQMDWPSVQENLVIDPPLPGKVSWSGRRLAYTLLQPIPYGQAFQLKLEGATSNTNPTDMQPFQGQFRSRDRALVYLGTGVEEGRLILNNLTLQKKIFLTPPELRVFDFQPYPAGDRILFSATDRDNGNGFDPQLYTASTGLYFNAPEQPKGSPIEPGQIELILDNRDFQILKFDLSADGQTIVVQRVNRQNLNETSLWALNRRYQPRRLDQVAAGDFQIAPDNETLVIAQGQGIALSPLDGQQTTTSQLDFLPQFGMVLGFSRDGRTAALVRFNPDFSRSLFLVNNQGVSRELLQTNGSLLTAAFDPLGKFLYCVLTELTEDQDYREQPYLVLIDLEDGSVTRLLEFNQYQEIQISLAPDGSAIAFDRSQASPLEQQGSQEFSPTSAPEDYLDGDLEELAIEPPRDDMTDWFLENPYLENQSYSPESPAAEPYTLTNAMLPVLANEESELQKLERDSTELAVPEPSQQDIWLLPLDYNPETDVLTIKSPELVAPGLHARWLP</sequence>
<evidence type="ECO:0000313" key="2">
    <source>
        <dbReference type="EMBL" id="MDG2990771.1"/>
    </source>
</evidence>
<dbReference type="Proteomes" id="UP001154265">
    <property type="component" value="Unassembled WGS sequence"/>
</dbReference>
<feature type="transmembrane region" description="Helical" evidence="1">
    <location>
        <begin position="20"/>
        <end position="38"/>
    </location>
</feature>
<proteinExistence type="predicted"/>